<dbReference type="GO" id="GO:0009002">
    <property type="term" value="F:serine-type D-Ala-D-Ala carboxypeptidase activity"/>
    <property type="evidence" value="ECO:0007669"/>
    <property type="project" value="UniProtKB-EC"/>
</dbReference>
<evidence type="ECO:0000256" key="1">
    <source>
        <dbReference type="ARBA" id="ARBA00002624"/>
    </source>
</evidence>
<evidence type="ECO:0000256" key="9">
    <source>
        <dbReference type="ARBA" id="ARBA00022645"/>
    </source>
</evidence>
<evidence type="ECO:0000256" key="8">
    <source>
        <dbReference type="ARBA" id="ARBA00022475"/>
    </source>
</evidence>
<dbReference type="Gene3D" id="3.40.710.10">
    <property type="entry name" value="DD-peptidase/beta-lactamase superfamily"/>
    <property type="match status" value="1"/>
</dbReference>
<keyword evidence="15" id="KW-0133">Cell shape</keyword>
<dbReference type="InterPro" id="IPR012338">
    <property type="entry name" value="Beta-lactam/transpept-like"/>
</dbReference>
<evidence type="ECO:0000256" key="24">
    <source>
        <dbReference type="ARBA" id="ARBA00044770"/>
    </source>
</evidence>
<dbReference type="Proteomes" id="UP000824044">
    <property type="component" value="Unassembled WGS sequence"/>
</dbReference>
<evidence type="ECO:0000256" key="11">
    <source>
        <dbReference type="ARBA" id="ARBA00022676"/>
    </source>
</evidence>
<keyword evidence="17" id="KW-0573">Peptidoglycan synthesis</keyword>
<evidence type="ECO:0000256" key="2">
    <source>
        <dbReference type="ARBA" id="ARBA00004401"/>
    </source>
</evidence>
<dbReference type="GO" id="GO:0009252">
    <property type="term" value="P:peptidoglycan biosynthetic process"/>
    <property type="evidence" value="ECO:0007669"/>
    <property type="project" value="UniProtKB-KW"/>
</dbReference>
<dbReference type="GO" id="GO:0008955">
    <property type="term" value="F:peptidoglycan glycosyltransferase activity"/>
    <property type="evidence" value="ECO:0007669"/>
    <property type="project" value="UniProtKB-EC"/>
</dbReference>
<dbReference type="EC" id="2.4.99.28" evidence="24"/>
<evidence type="ECO:0000256" key="7">
    <source>
        <dbReference type="ARBA" id="ARBA00018638"/>
    </source>
</evidence>
<evidence type="ECO:0000256" key="6">
    <source>
        <dbReference type="ARBA" id="ARBA00012448"/>
    </source>
</evidence>
<dbReference type="EMBL" id="DXBS01000136">
    <property type="protein sequence ID" value="HIZ25286.1"/>
    <property type="molecule type" value="Genomic_DNA"/>
</dbReference>
<keyword evidence="8" id="KW-1003">Cell membrane</keyword>
<evidence type="ECO:0000256" key="20">
    <source>
        <dbReference type="ARBA" id="ARBA00023251"/>
    </source>
</evidence>
<keyword evidence="16" id="KW-0735">Signal-anchor</keyword>
<comment type="similarity">
    <text evidence="5">In the N-terminal section; belongs to the glycosyltransferase 51 family.</text>
</comment>
<keyword evidence="11" id="KW-0328">Glycosyltransferase</keyword>
<evidence type="ECO:0000256" key="18">
    <source>
        <dbReference type="ARBA" id="ARBA00022989"/>
    </source>
</evidence>
<keyword evidence="21" id="KW-0511">Multifunctional enzyme</keyword>
<proteinExistence type="inferred from homology"/>
<sequence>MKRTLTIVGIVLGILAIIAAALFLYYFGVTAGTKLDDSKLLPETAYIHLYDREGQELPVSAQAHAAHIPDHVKQAFIAVEDKRFYSHHGVDTKRMLAALFRNVTSFSFAEGASTITQQLIKNTHLTSEKTITRKLKEIKLARALEKQYSKDEILTLYLNSIYFGHSAFGIESAAQFYFGKTADELTVAEGAMLAAIIKSPNRYSPFRDAEACSARRELVLRLMHEQGYLDDAQFRKANNEPLPLSPAPTTAGNAYVDCVFDELASLFPDAKSGDWGTLRIYTYFEPALQAELEQTQADSDLCMLVRDNERNAVCALHATAGVLKRLPASTIKPLLVYGPALEENLISPATPLLDKKTDFGGYSPDDYDGATGEYMSVRYALAHSVNIPAVRVLNEMGIATGTSYLDKMRLFVPDDDKSLALALGGMKEGFTLPALADGYATFASGGMYAPSGYISRIEDERGNVLYSHAAGQERVFSEDVSWLVSDMLQTTVQEGTAKKLRALSFPVCAKTGTAGTPAGNTDAYCIAYTKDHVVAAWMGNADNSPVEATGGGLPANAVLAVMRALYQGGAPTPFKECSDVVRLNFDRTAYENEHTILLADPVGPPATSLSELFRANAAPGEVCTRFSMPSIRTPDIRVSGGTVTIALSRTQYYDYEIKRENRGKTATIYSGAYRDTVCDNSVRAGETYVYTVIPKYKNYTGTPVVLPAVTLPHTTSTPDDWWLDQ</sequence>
<keyword evidence="22" id="KW-0961">Cell wall biogenesis/degradation</keyword>
<comment type="function">
    <text evidence="1">Cell wall formation. Synthesis of cross-linked peptidoglycan from the lipid intermediates. The enzyme has a penicillin-insensitive transglycosylase N-terminal domain (formation of linear glycan strands) and a penicillin-sensitive transpeptidase C-terminal domain (cross-linking of the peptide subunits).</text>
</comment>
<feature type="domain" description="Glycosyl transferase family 51" evidence="29">
    <location>
        <begin position="64"/>
        <end position="223"/>
    </location>
</feature>
<evidence type="ECO:0000259" key="29">
    <source>
        <dbReference type="Pfam" id="PF00912"/>
    </source>
</evidence>
<comment type="catalytic activity">
    <reaction evidence="23">
        <text>Preferential cleavage: (Ac)2-L-Lys-D-Ala-|-D-Ala. Also transpeptidation of peptidyl-alanyl moieties that are N-acyl substituents of D-alanine.</text>
        <dbReference type="EC" id="3.4.16.4"/>
    </reaction>
</comment>
<dbReference type="GO" id="GO:0006508">
    <property type="term" value="P:proteolysis"/>
    <property type="evidence" value="ECO:0007669"/>
    <property type="project" value="UniProtKB-KW"/>
</dbReference>
<evidence type="ECO:0000256" key="27">
    <source>
        <dbReference type="SAM" id="Phobius"/>
    </source>
</evidence>
<evidence type="ECO:0000256" key="22">
    <source>
        <dbReference type="ARBA" id="ARBA00023316"/>
    </source>
</evidence>
<dbReference type="GO" id="GO:0008658">
    <property type="term" value="F:penicillin binding"/>
    <property type="evidence" value="ECO:0007669"/>
    <property type="project" value="InterPro"/>
</dbReference>
<evidence type="ECO:0000256" key="17">
    <source>
        <dbReference type="ARBA" id="ARBA00022984"/>
    </source>
</evidence>
<feature type="domain" description="Penicillin-binding protein transpeptidase" evidence="28">
    <location>
        <begin position="327"/>
        <end position="562"/>
    </location>
</feature>
<comment type="pathway">
    <text evidence="3">Cell wall biogenesis; peptidoglycan biosynthesis.</text>
</comment>
<dbReference type="EC" id="3.4.16.4" evidence="6"/>
<keyword evidence="13 27" id="KW-0812">Transmembrane</keyword>
<evidence type="ECO:0000256" key="14">
    <source>
        <dbReference type="ARBA" id="ARBA00022801"/>
    </source>
</evidence>
<comment type="catalytic activity">
    <reaction evidence="25">
        <text>[GlcNAc-(1-&gt;4)-Mur2Ac(oyl-L-Ala-gamma-D-Glu-L-Lys-D-Ala-D-Ala)](n)-di-trans,octa-cis-undecaprenyl diphosphate + beta-D-GlcNAc-(1-&gt;4)-Mur2Ac(oyl-L-Ala-gamma-D-Glu-L-Lys-D-Ala-D-Ala)-di-trans,octa-cis-undecaprenyl diphosphate = [GlcNAc-(1-&gt;4)-Mur2Ac(oyl-L-Ala-gamma-D-Glu-L-Lys-D-Ala-D-Ala)](n+1)-di-trans,octa-cis-undecaprenyl diphosphate + di-trans,octa-cis-undecaprenyl diphosphate + H(+)</text>
        <dbReference type="Rhea" id="RHEA:23708"/>
        <dbReference type="Rhea" id="RHEA-COMP:9602"/>
        <dbReference type="Rhea" id="RHEA-COMP:9603"/>
        <dbReference type="ChEBI" id="CHEBI:15378"/>
        <dbReference type="ChEBI" id="CHEBI:58405"/>
        <dbReference type="ChEBI" id="CHEBI:60033"/>
        <dbReference type="ChEBI" id="CHEBI:78435"/>
        <dbReference type="EC" id="2.4.99.28"/>
    </reaction>
</comment>
<keyword evidence="9" id="KW-0121">Carboxypeptidase</keyword>
<keyword evidence="10" id="KW-0645">Protease</keyword>
<comment type="pathway">
    <text evidence="26">Glycan biosynthesis.</text>
</comment>
<dbReference type="InterPro" id="IPR001460">
    <property type="entry name" value="PCN-bd_Tpept"/>
</dbReference>
<dbReference type="GO" id="GO:0046677">
    <property type="term" value="P:response to antibiotic"/>
    <property type="evidence" value="ECO:0007669"/>
    <property type="project" value="UniProtKB-KW"/>
</dbReference>
<dbReference type="SUPFAM" id="SSF56601">
    <property type="entry name" value="beta-lactamase/transpeptidase-like"/>
    <property type="match status" value="1"/>
</dbReference>
<dbReference type="InterPro" id="IPR036950">
    <property type="entry name" value="PBP_transglycosylase"/>
</dbReference>
<evidence type="ECO:0000256" key="15">
    <source>
        <dbReference type="ARBA" id="ARBA00022960"/>
    </source>
</evidence>
<evidence type="ECO:0000256" key="3">
    <source>
        <dbReference type="ARBA" id="ARBA00004752"/>
    </source>
</evidence>
<gene>
    <name evidence="30" type="ORF">H9812_07480</name>
</gene>
<dbReference type="InterPro" id="IPR050396">
    <property type="entry name" value="Glycosyltr_51/Transpeptidase"/>
</dbReference>
<evidence type="ECO:0000256" key="26">
    <source>
        <dbReference type="ARBA" id="ARBA00060592"/>
    </source>
</evidence>
<evidence type="ECO:0000256" key="25">
    <source>
        <dbReference type="ARBA" id="ARBA00049902"/>
    </source>
</evidence>
<evidence type="ECO:0000256" key="5">
    <source>
        <dbReference type="ARBA" id="ARBA00007739"/>
    </source>
</evidence>
<dbReference type="PANTHER" id="PTHR32282:SF11">
    <property type="entry name" value="PENICILLIN-BINDING PROTEIN 1B"/>
    <property type="match status" value="1"/>
</dbReference>
<name>A0A9D2DYA4_9FIRM</name>
<evidence type="ECO:0000259" key="28">
    <source>
        <dbReference type="Pfam" id="PF00905"/>
    </source>
</evidence>
<evidence type="ECO:0000256" key="10">
    <source>
        <dbReference type="ARBA" id="ARBA00022670"/>
    </source>
</evidence>
<dbReference type="FunFam" id="1.10.3810.10:FF:000001">
    <property type="entry name" value="Penicillin-binding protein 1A"/>
    <property type="match status" value="1"/>
</dbReference>
<evidence type="ECO:0000256" key="13">
    <source>
        <dbReference type="ARBA" id="ARBA00022692"/>
    </source>
</evidence>
<comment type="caution">
    <text evidence="30">The sequence shown here is derived from an EMBL/GenBank/DDBJ whole genome shotgun (WGS) entry which is preliminary data.</text>
</comment>
<evidence type="ECO:0000256" key="19">
    <source>
        <dbReference type="ARBA" id="ARBA00023136"/>
    </source>
</evidence>
<protein>
    <recommendedName>
        <fullName evidence="7">Penicillin-binding protein 1A</fullName>
        <ecNumber evidence="24">2.4.99.28</ecNumber>
        <ecNumber evidence="6">3.4.16.4</ecNumber>
    </recommendedName>
</protein>
<keyword evidence="19 27" id="KW-0472">Membrane</keyword>
<evidence type="ECO:0000256" key="4">
    <source>
        <dbReference type="ARBA" id="ARBA00007090"/>
    </source>
</evidence>
<dbReference type="GO" id="GO:0071555">
    <property type="term" value="P:cell wall organization"/>
    <property type="evidence" value="ECO:0007669"/>
    <property type="project" value="UniProtKB-KW"/>
</dbReference>
<evidence type="ECO:0000256" key="21">
    <source>
        <dbReference type="ARBA" id="ARBA00023268"/>
    </source>
</evidence>
<dbReference type="GO" id="GO:0030288">
    <property type="term" value="C:outer membrane-bounded periplasmic space"/>
    <property type="evidence" value="ECO:0007669"/>
    <property type="project" value="TreeGrafter"/>
</dbReference>
<keyword evidence="20" id="KW-0046">Antibiotic resistance</keyword>
<evidence type="ECO:0000256" key="16">
    <source>
        <dbReference type="ARBA" id="ARBA00022968"/>
    </source>
</evidence>
<dbReference type="PANTHER" id="PTHR32282">
    <property type="entry name" value="BINDING PROTEIN TRANSPEPTIDASE, PUTATIVE-RELATED"/>
    <property type="match status" value="1"/>
</dbReference>
<dbReference type="GO" id="GO:0005886">
    <property type="term" value="C:plasma membrane"/>
    <property type="evidence" value="ECO:0007669"/>
    <property type="project" value="UniProtKB-SubCell"/>
</dbReference>
<dbReference type="InterPro" id="IPR023346">
    <property type="entry name" value="Lysozyme-like_dom_sf"/>
</dbReference>
<reference evidence="30" key="1">
    <citation type="journal article" date="2021" name="PeerJ">
        <title>Extensive microbial diversity within the chicken gut microbiome revealed by metagenomics and culture.</title>
        <authorList>
            <person name="Gilroy R."/>
            <person name="Ravi A."/>
            <person name="Getino M."/>
            <person name="Pursley I."/>
            <person name="Horton D.L."/>
            <person name="Alikhan N.F."/>
            <person name="Baker D."/>
            <person name="Gharbi K."/>
            <person name="Hall N."/>
            <person name="Watson M."/>
            <person name="Adriaenssens E.M."/>
            <person name="Foster-Nyarko E."/>
            <person name="Jarju S."/>
            <person name="Secka A."/>
            <person name="Antonio M."/>
            <person name="Oren A."/>
            <person name="Chaudhuri R.R."/>
            <person name="La Ragione R."/>
            <person name="Hildebrand F."/>
            <person name="Pallen M.J."/>
        </authorList>
    </citation>
    <scope>NUCLEOTIDE SEQUENCE</scope>
    <source>
        <strain evidence="30">CHK33-5263</strain>
    </source>
</reference>
<dbReference type="GO" id="GO:0008360">
    <property type="term" value="P:regulation of cell shape"/>
    <property type="evidence" value="ECO:0007669"/>
    <property type="project" value="UniProtKB-KW"/>
</dbReference>
<reference evidence="30" key="2">
    <citation type="submission" date="2021-04" db="EMBL/GenBank/DDBJ databases">
        <authorList>
            <person name="Gilroy R."/>
        </authorList>
    </citation>
    <scope>NUCLEOTIDE SEQUENCE</scope>
    <source>
        <strain evidence="30">CHK33-5263</strain>
    </source>
</reference>
<dbReference type="InterPro" id="IPR001264">
    <property type="entry name" value="Glyco_trans_51"/>
</dbReference>
<keyword evidence="18 27" id="KW-1133">Transmembrane helix</keyword>
<organism evidence="30 31">
    <name type="scientific">Candidatus Gallimonas intestinigallinarum</name>
    <dbReference type="NCBI Taxonomy" id="2838604"/>
    <lineage>
        <taxon>Bacteria</taxon>
        <taxon>Bacillati</taxon>
        <taxon>Bacillota</taxon>
        <taxon>Clostridia</taxon>
        <taxon>Candidatus Gallimonas</taxon>
    </lineage>
</organism>
<evidence type="ECO:0000313" key="30">
    <source>
        <dbReference type="EMBL" id="HIZ25286.1"/>
    </source>
</evidence>
<dbReference type="SUPFAM" id="SSF53955">
    <property type="entry name" value="Lysozyme-like"/>
    <property type="match status" value="1"/>
</dbReference>
<dbReference type="Pfam" id="PF00912">
    <property type="entry name" value="Transgly"/>
    <property type="match status" value="1"/>
</dbReference>
<dbReference type="AlphaFoldDB" id="A0A9D2DYA4"/>
<keyword evidence="14" id="KW-0378">Hydrolase</keyword>
<accession>A0A9D2DYA4</accession>
<evidence type="ECO:0000256" key="12">
    <source>
        <dbReference type="ARBA" id="ARBA00022679"/>
    </source>
</evidence>
<keyword evidence="12" id="KW-0808">Transferase</keyword>
<comment type="subcellular location">
    <subcellularLocation>
        <location evidence="2">Cell membrane</location>
        <topology evidence="2">Single-pass type II membrane protein</topology>
    </subcellularLocation>
</comment>
<evidence type="ECO:0000256" key="23">
    <source>
        <dbReference type="ARBA" id="ARBA00034000"/>
    </source>
</evidence>
<evidence type="ECO:0000313" key="31">
    <source>
        <dbReference type="Proteomes" id="UP000824044"/>
    </source>
</evidence>
<dbReference type="Gene3D" id="1.10.3810.10">
    <property type="entry name" value="Biosynthetic peptidoglycan transglycosylase-like"/>
    <property type="match status" value="1"/>
</dbReference>
<feature type="transmembrane region" description="Helical" evidence="27">
    <location>
        <begin position="7"/>
        <end position="28"/>
    </location>
</feature>
<comment type="similarity">
    <text evidence="4">In the C-terminal section; belongs to the transpeptidase family.</text>
</comment>
<dbReference type="Pfam" id="PF00905">
    <property type="entry name" value="Transpeptidase"/>
    <property type="match status" value="1"/>
</dbReference>